<sequence length="165" mass="18691">MMDDIFGLLQSKLDPERQLLAAVTAGLQDTLTLLIEREETHSSKNRFGFIPLTLALRHSRKFVSELLDRGTSYPDLFIIWTVGHKMELPLWCCYNPEVIVLLLLVTPHLAAIGDGKMPERMNEHFLMKPLLSGSLLLKTFFATGNRLPAESMDKLANSLRLIATW</sequence>
<dbReference type="HOGENOM" id="CLU_1612373_0_0_1"/>
<dbReference type="EMBL" id="KB303021">
    <property type="protein sequence ID" value="ELU03575.1"/>
    <property type="molecule type" value="Genomic_DNA"/>
</dbReference>
<gene>
    <name evidence="1" type="ORF">CAPTEDRAFT_185640</name>
</gene>
<organism evidence="1">
    <name type="scientific">Capitella teleta</name>
    <name type="common">Polychaete worm</name>
    <dbReference type="NCBI Taxonomy" id="283909"/>
    <lineage>
        <taxon>Eukaryota</taxon>
        <taxon>Metazoa</taxon>
        <taxon>Spiralia</taxon>
        <taxon>Lophotrochozoa</taxon>
        <taxon>Annelida</taxon>
        <taxon>Polychaeta</taxon>
        <taxon>Sedentaria</taxon>
        <taxon>Scolecida</taxon>
        <taxon>Capitellidae</taxon>
        <taxon>Capitella</taxon>
    </lineage>
</organism>
<protein>
    <submittedName>
        <fullName evidence="1 2">Uncharacterized protein</fullName>
    </submittedName>
</protein>
<proteinExistence type="predicted"/>
<dbReference type="Proteomes" id="UP000014760">
    <property type="component" value="Unassembled WGS sequence"/>
</dbReference>
<reference evidence="1 3" key="2">
    <citation type="journal article" date="2013" name="Nature">
        <title>Insights into bilaterian evolution from three spiralian genomes.</title>
        <authorList>
            <person name="Simakov O."/>
            <person name="Marletaz F."/>
            <person name="Cho S.J."/>
            <person name="Edsinger-Gonzales E."/>
            <person name="Havlak P."/>
            <person name="Hellsten U."/>
            <person name="Kuo D.H."/>
            <person name="Larsson T."/>
            <person name="Lv J."/>
            <person name="Arendt D."/>
            <person name="Savage R."/>
            <person name="Osoegawa K."/>
            <person name="de Jong P."/>
            <person name="Grimwood J."/>
            <person name="Chapman J.A."/>
            <person name="Shapiro H."/>
            <person name="Aerts A."/>
            <person name="Otillar R.P."/>
            <person name="Terry A.Y."/>
            <person name="Boore J.L."/>
            <person name="Grigoriev I.V."/>
            <person name="Lindberg D.R."/>
            <person name="Seaver E.C."/>
            <person name="Weisblat D.A."/>
            <person name="Putnam N.H."/>
            <person name="Rokhsar D.S."/>
        </authorList>
    </citation>
    <scope>NUCLEOTIDE SEQUENCE</scope>
    <source>
        <strain evidence="1 3">I ESC-2004</strain>
    </source>
</reference>
<evidence type="ECO:0000313" key="3">
    <source>
        <dbReference type="Proteomes" id="UP000014760"/>
    </source>
</evidence>
<reference evidence="2" key="3">
    <citation type="submission" date="2015-06" db="UniProtKB">
        <authorList>
            <consortium name="EnsemblMetazoa"/>
        </authorList>
    </citation>
    <scope>IDENTIFICATION</scope>
</reference>
<evidence type="ECO:0000313" key="1">
    <source>
        <dbReference type="EMBL" id="ELU03575.1"/>
    </source>
</evidence>
<dbReference type="EnsemblMetazoa" id="CapteT185640">
    <property type="protein sequence ID" value="CapteP185640"/>
    <property type="gene ID" value="CapteG185640"/>
</dbReference>
<dbReference type="EMBL" id="AMQN01008400">
    <property type="status" value="NOT_ANNOTATED_CDS"/>
    <property type="molecule type" value="Genomic_DNA"/>
</dbReference>
<name>R7UB36_CAPTE</name>
<dbReference type="OrthoDB" id="496981at2759"/>
<accession>R7UB36</accession>
<dbReference type="AlphaFoldDB" id="R7UB36"/>
<reference evidence="3" key="1">
    <citation type="submission" date="2012-12" db="EMBL/GenBank/DDBJ databases">
        <authorList>
            <person name="Hellsten U."/>
            <person name="Grimwood J."/>
            <person name="Chapman J.A."/>
            <person name="Shapiro H."/>
            <person name="Aerts A."/>
            <person name="Otillar R.P."/>
            <person name="Terry A.Y."/>
            <person name="Boore J.L."/>
            <person name="Simakov O."/>
            <person name="Marletaz F."/>
            <person name="Cho S.-J."/>
            <person name="Edsinger-Gonzales E."/>
            <person name="Havlak P."/>
            <person name="Kuo D.-H."/>
            <person name="Larsson T."/>
            <person name="Lv J."/>
            <person name="Arendt D."/>
            <person name="Savage R."/>
            <person name="Osoegawa K."/>
            <person name="de Jong P."/>
            <person name="Lindberg D.R."/>
            <person name="Seaver E.C."/>
            <person name="Weisblat D.A."/>
            <person name="Putnam N.H."/>
            <person name="Grigoriev I.V."/>
            <person name="Rokhsar D.S."/>
        </authorList>
    </citation>
    <scope>NUCLEOTIDE SEQUENCE</scope>
    <source>
        <strain evidence="3">I ESC-2004</strain>
    </source>
</reference>
<evidence type="ECO:0000313" key="2">
    <source>
        <dbReference type="EnsemblMetazoa" id="CapteP185640"/>
    </source>
</evidence>
<keyword evidence="3" id="KW-1185">Reference proteome</keyword>